<reference evidence="2" key="1">
    <citation type="submission" date="2023-10" db="EMBL/GenBank/DDBJ databases">
        <title>Genome assembly of Pristionchus species.</title>
        <authorList>
            <person name="Yoshida K."/>
            <person name="Sommer R.J."/>
        </authorList>
    </citation>
    <scope>NUCLEOTIDE SEQUENCE</scope>
    <source>
        <strain evidence="2">RS5133</strain>
    </source>
</reference>
<feature type="non-terminal residue" evidence="2">
    <location>
        <position position="1"/>
    </location>
</feature>
<protein>
    <submittedName>
        <fullName evidence="2">Uncharacterized protein</fullName>
    </submittedName>
</protein>
<dbReference type="EMBL" id="BTSY01000006">
    <property type="protein sequence ID" value="GMT31162.1"/>
    <property type="molecule type" value="Genomic_DNA"/>
</dbReference>
<keyword evidence="3" id="KW-1185">Reference proteome</keyword>
<feature type="region of interest" description="Disordered" evidence="1">
    <location>
        <begin position="35"/>
        <end position="86"/>
    </location>
</feature>
<evidence type="ECO:0000313" key="2">
    <source>
        <dbReference type="EMBL" id="GMT31162.1"/>
    </source>
</evidence>
<sequence>AGGRRLCCTCCTAPAADAAPAAAAYAARAAAAAPTALNEPACPREPLRPGPDHVGHRQDDQGIQRHPPHARLQCKGAETVRSGDERHGVEVRLLQSLRRRRMRSVAIAAPYTVHHRRTTPSYRLLTSASNH</sequence>
<organism evidence="2 3">
    <name type="scientific">Pristionchus fissidentatus</name>
    <dbReference type="NCBI Taxonomy" id="1538716"/>
    <lineage>
        <taxon>Eukaryota</taxon>
        <taxon>Metazoa</taxon>
        <taxon>Ecdysozoa</taxon>
        <taxon>Nematoda</taxon>
        <taxon>Chromadorea</taxon>
        <taxon>Rhabditida</taxon>
        <taxon>Rhabditina</taxon>
        <taxon>Diplogasteromorpha</taxon>
        <taxon>Diplogasteroidea</taxon>
        <taxon>Neodiplogasteridae</taxon>
        <taxon>Pristionchus</taxon>
    </lineage>
</organism>
<feature type="compositionally biased region" description="Basic and acidic residues" evidence="1">
    <location>
        <begin position="45"/>
        <end position="63"/>
    </location>
</feature>
<dbReference type="Proteomes" id="UP001432322">
    <property type="component" value="Unassembled WGS sequence"/>
</dbReference>
<feature type="non-terminal residue" evidence="2">
    <location>
        <position position="131"/>
    </location>
</feature>
<name>A0AAV5WH04_9BILA</name>
<evidence type="ECO:0000313" key="3">
    <source>
        <dbReference type="Proteomes" id="UP001432322"/>
    </source>
</evidence>
<accession>A0AAV5WH04</accession>
<comment type="caution">
    <text evidence="2">The sequence shown here is derived from an EMBL/GenBank/DDBJ whole genome shotgun (WGS) entry which is preliminary data.</text>
</comment>
<proteinExistence type="predicted"/>
<evidence type="ECO:0000256" key="1">
    <source>
        <dbReference type="SAM" id="MobiDB-lite"/>
    </source>
</evidence>
<dbReference type="AlphaFoldDB" id="A0AAV5WH04"/>
<gene>
    <name evidence="2" type="ORF">PFISCL1PPCAC_22459</name>
</gene>